<evidence type="ECO:0000313" key="1">
    <source>
        <dbReference type="EMBL" id="CAK5116190.1"/>
    </source>
</evidence>
<keyword evidence="2" id="KW-1185">Reference proteome</keyword>
<evidence type="ECO:0000313" key="2">
    <source>
        <dbReference type="Proteomes" id="UP001497535"/>
    </source>
</evidence>
<protein>
    <submittedName>
        <fullName evidence="1">Uncharacterized protein</fullName>
    </submittedName>
</protein>
<reference evidence="1" key="1">
    <citation type="submission" date="2023-11" db="EMBL/GenBank/DDBJ databases">
        <authorList>
            <person name="Poullet M."/>
        </authorList>
    </citation>
    <scope>NUCLEOTIDE SEQUENCE</scope>
    <source>
        <strain evidence="1">E1834</strain>
    </source>
</reference>
<organism evidence="1 2">
    <name type="scientific">Meloidogyne enterolobii</name>
    <name type="common">Root-knot nematode worm</name>
    <name type="synonym">Meloidogyne mayaguensis</name>
    <dbReference type="NCBI Taxonomy" id="390850"/>
    <lineage>
        <taxon>Eukaryota</taxon>
        <taxon>Metazoa</taxon>
        <taxon>Ecdysozoa</taxon>
        <taxon>Nematoda</taxon>
        <taxon>Chromadorea</taxon>
        <taxon>Rhabditida</taxon>
        <taxon>Tylenchina</taxon>
        <taxon>Tylenchomorpha</taxon>
        <taxon>Tylenchoidea</taxon>
        <taxon>Meloidogynidae</taxon>
        <taxon>Meloidogyninae</taxon>
        <taxon>Meloidogyne</taxon>
    </lineage>
</organism>
<proteinExistence type="predicted"/>
<accession>A0ACB1B160</accession>
<gene>
    <name evidence="1" type="ORF">MENTE1834_LOCUS45763</name>
</gene>
<name>A0ACB1B160_MELEN</name>
<sequence length="852" mass="97076">MSKQSRTRRIKFFGRFKKTPITESNQEVNQNCEQKCIKNINYSKLSPKMIVNKKDHPATSTTSTLDSINSSLTGKFLISNIGDSPHSHDIQNKGFIIIHLLDKSSQQIVRPLAITTLIKDGKSESLKQNNFLCSGMIEQRNKDIRVEEVNRKQLYNSCIRPNNLFIPNYSPLPTRPKSELSRRPSISLADSTVLQGEAGCGSNSGRFTIKYDNTEYVVDVGGSQTNINKNQDGNTKNNNLNINYRLYRRSNSVATNKFNINNKPKMSVVGRMASIFVNDGIINNKQTNPISQKQKRPTSWGLSERSCDTDNSIAGSEEDNHNNYHNFDCNDEKPNEKEQQQQKRFGEMALETVKRLRYILHQLNSGQLPLEDLKRNIEYAALVLETAYMDETRRICDEDDDLAEARFYRKRHLKMLFQVTPEAVPEEVREWLAATFTRQAVQPKREKPKFKSVANAIRTGIFFEKIFRRTQVVLAPIPNEYKGYLRNINNWNFSSFELDEFTNGHALKYINVQILEHFLLALEVGYSKHNNPYHNCVHAADVTQTSHWILSQTGLALLAVLFGALIHDYEHTGHTNNFHIQSGSNFALVYNDRSVLENYHASSVFRLMKDEEKNIFERLSRDEFRDIRNMIIEIVLATDMSTHFVQIKTMKNMLTLPEGIDKMKALCLIVHACDMTEGVLEEFFRQGDLEASMGLPYSPLCDRHTTHVAESQIGFIDFIVEPTMVVCGEMLTKMVEPLVSLPSSDSLFPPGQNAADGDGSASATSLSPLPPDLKSPSPGNPVSVRKIPINYFGKLEIPSPWIRHLQENKSNWRERAVKEEAERNRIQQEKLQQLTNGHTNSTENGGELVEDH</sequence>
<comment type="caution">
    <text evidence="1">The sequence shown here is derived from an EMBL/GenBank/DDBJ whole genome shotgun (WGS) entry which is preliminary data.</text>
</comment>
<dbReference type="EMBL" id="CAVMJV010000156">
    <property type="protein sequence ID" value="CAK5116190.1"/>
    <property type="molecule type" value="Genomic_DNA"/>
</dbReference>
<dbReference type="Proteomes" id="UP001497535">
    <property type="component" value="Unassembled WGS sequence"/>
</dbReference>